<dbReference type="HAMAP" id="MF_02019">
    <property type="entry name" value="MurF"/>
    <property type="match status" value="1"/>
</dbReference>
<dbReference type="InterPro" id="IPR035911">
    <property type="entry name" value="MurE/MurF_N"/>
</dbReference>
<comment type="function">
    <text evidence="10 11">Involved in cell wall formation. Catalyzes the final step in the synthesis of UDP-N-acetylmuramoyl-pentapeptide, the precursor of murein.</text>
</comment>
<dbReference type="Pfam" id="PF08245">
    <property type="entry name" value="Mur_ligase_M"/>
    <property type="match status" value="1"/>
</dbReference>
<evidence type="ECO:0000256" key="10">
    <source>
        <dbReference type="HAMAP-Rule" id="MF_02019"/>
    </source>
</evidence>
<dbReference type="SUPFAM" id="SSF53244">
    <property type="entry name" value="MurD-like peptide ligases, peptide-binding domain"/>
    <property type="match status" value="1"/>
</dbReference>
<organism evidence="15 16">
    <name type="scientific">Candidatus Thermofonsia Clade 3 bacterium</name>
    <dbReference type="NCBI Taxonomy" id="2364212"/>
    <lineage>
        <taxon>Bacteria</taxon>
        <taxon>Bacillati</taxon>
        <taxon>Chloroflexota</taxon>
        <taxon>Candidatus Thermofontia</taxon>
        <taxon>Candidatus Thermofonsia Clade 3</taxon>
    </lineage>
</organism>
<dbReference type="InterPro" id="IPR005863">
    <property type="entry name" value="UDP-N-AcMur_synth"/>
</dbReference>
<dbReference type="GO" id="GO:0071555">
    <property type="term" value="P:cell wall organization"/>
    <property type="evidence" value="ECO:0007669"/>
    <property type="project" value="UniProtKB-KW"/>
</dbReference>
<sequence length="484" mass="52020">MLTLADIVEGVGGRRIEALAQHSIQNVVIDSRQAQRGDLFAALPGESRDGHDYVGHAFGRGALAALVHHDRVPHLEGLGVGRVDARHPAAAGILDVALPVLIRVDDTLTALQRLSAYWRAKFNLRVIGVTGSVGKTTTKELIAQVLSARYRTLKSEGNYNNEIGVPLTLLKLRAEHERAVIEMGMYALGEIAAYCRWARPQVGVVTIVAPVHLERLGTIENIAKAKSELPAALPSAELGGVAILNDDDERVRSMAAVTAARVVTYGLTPRAHVWASDIESFGLNGLSFTLHYGGERQLAKLPLLGRHSVQTALRAAAVGLVEGMNLVEVVEALRTAPVQLRLVTAKGPFNSIVLDDTYNASAESTIAALNLLAEIEGVGPRIAVLGDMLELGDMEKQAHDEVGCRAALAAQYVIGVGERSRWTCQAAVECGMSPERVFHVMTNREALEVLNAIVREPCVILVKGSRGMRMEEIVSRLGELANSV</sequence>
<evidence type="ECO:0000256" key="9">
    <source>
        <dbReference type="ARBA" id="ARBA00023316"/>
    </source>
</evidence>
<evidence type="ECO:0000259" key="13">
    <source>
        <dbReference type="Pfam" id="PF02875"/>
    </source>
</evidence>
<reference evidence="15 16" key="1">
    <citation type="submission" date="2017-11" db="EMBL/GenBank/DDBJ databases">
        <title>Evolution of Phototrophy in the Chloroflexi Phylum Driven by Horizontal Gene Transfer.</title>
        <authorList>
            <person name="Ward L.M."/>
            <person name="Hemp J."/>
            <person name="Shih P.M."/>
            <person name="Mcglynn S.E."/>
            <person name="Fischer W."/>
        </authorList>
    </citation>
    <scope>NUCLEOTIDE SEQUENCE [LARGE SCALE GENOMIC DNA]</scope>
    <source>
        <strain evidence="15">JP3_7</strain>
    </source>
</reference>
<evidence type="ECO:0000256" key="7">
    <source>
        <dbReference type="ARBA" id="ARBA00022984"/>
    </source>
</evidence>
<feature type="domain" description="Mur ligase N-terminal catalytic" evidence="12">
    <location>
        <begin position="24"/>
        <end position="114"/>
    </location>
</feature>
<dbReference type="GO" id="GO:0009252">
    <property type="term" value="P:peptidoglycan biosynthetic process"/>
    <property type="evidence" value="ECO:0007669"/>
    <property type="project" value="UniProtKB-UniRule"/>
</dbReference>
<evidence type="ECO:0000256" key="4">
    <source>
        <dbReference type="ARBA" id="ARBA00022741"/>
    </source>
</evidence>
<comment type="caution">
    <text evidence="15">The sequence shown here is derived from an EMBL/GenBank/DDBJ whole genome shotgun (WGS) entry which is preliminary data.</text>
</comment>
<protein>
    <recommendedName>
        <fullName evidence="10 11">UDP-N-acetylmuramoyl-tripeptide--D-alanyl-D-alanine ligase</fullName>
        <ecNumber evidence="10 11">6.3.2.10</ecNumber>
    </recommendedName>
    <alternativeName>
        <fullName evidence="10">D-alanyl-D-alanine-adding enzyme</fullName>
    </alternativeName>
</protein>
<dbReference type="GO" id="GO:0005737">
    <property type="term" value="C:cytoplasm"/>
    <property type="evidence" value="ECO:0007669"/>
    <property type="project" value="UniProtKB-SubCell"/>
</dbReference>
<evidence type="ECO:0000256" key="11">
    <source>
        <dbReference type="RuleBase" id="RU004136"/>
    </source>
</evidence>
<feature type="domain" description="Mur ligase C-terminal" evidence="13">
    <location>
        <begin position="350"/>
        <end position="466"/>
    </location>
</feature>
<dbReference type="GO" id="GO:0008766">
    <property type="term" value="F:UDP-N-acetylmuramoylalanyl-D-glutamyl-2,6-diaminopimelate-D-alanyl-D-alanine ligase activity"/>
    <property type="evidence" value="ECO:0007669"/>
    <property type="project" value="RHEA"/>
</dbReference>
<dbReference type="InterPro" id="IPR036615">
    <property type="entry name" value="Mur_ligase_C_dom_sf"/>
</dbReference>
<dbReference type="Proteomes" id="UP000230790">
    <property type="component" value="Unassembled WGS sequence"/>
</dbReference>
<evidence type="ECO:0000256" key="6">
    <source>
        <dbReference type="ARBA" id="ARBA00022960"/>
    </source>
</evidence>
<dbReference type="SUPFAM" id="SSF63418">
    <property type="entry name" value="MurE/MurF N-terminal domain"/>
    <property type="match status" value="1"/>
</dbReference>
<dbReference type="PANTHER" id="PTHR43024:SF1">
    <property type="entry name" value="UDP-N-ACETYLMURAMOYL-TRIPEPTIDE--D-ALANYL-D-ALANINE LIGASE"/>
    <property type="match status" value="1"/>
</dbReference>
<feature type="domain" description="Mur ligase central" evidence="14">
    <location>
        <begin position="129"/>
        <end position="318"/>
    </location>
</feature>
<keyword evidence="2 10" id="KW-0436">Ligase</keyword>
<proteinExistence type="inferred from homology"/>
<dbReference type="Pfam" id="PF02875">
    <property type="entry name" value="Mur_ligase_C"/>
    <property type="match status" value="1"/>
</dbReference>
<evidence type="ECO:0000256" key="3">
    <source>
        <dbReference type="ARBA" id="ARBA00022618"/>
    </source>
</evidence>
<gene>
    <name evidence="10" type="primary">murF</name>
    <name evidence="15" type="ORF">CUN48_06570</name>
</gene>
<dbReference type="Gene3D" id="3.40.1390.10">
    <property type="entry name" value="MurE/MurF, N-terminal domain"/>
    <property type="match status" value="1"/>
</dbReference>
<evidence type="ECO:0000259" key="12">
    <source>
        <dbReference type="Pfam" id="PF01225"/>
    </source>
</evidence>
<keyword evidence="1 10" id="KW-0963">Cytoplasm</keyword>
<evidence type="ECO:0000256" key="1">
    <source>
        <dbReference type="ARBA" id="ARBA00022490"/>
    </source>
</evidence>
<dbReference type="AlphaFoldDB" id="A0A2M8QDL5"/>
<dbReference type="UniPathway" id="UPA00219"/>
<dbReference type="EMBL" id="PGTN01000033">
    <property type="protein sequence ID" value="PJF47842.1"/>
    <property type="molecule type" value="Genomic_DNA"/>
</dbReference>
<keyword evidence="4 10" id="KW-0547">Nucleotide-binding</keyword>
<comment type="subcellular location">
    <subcellularLocation>
        <location evidence="10 11">Cytoplasm</location>
    </subcellularLocation>
</comment>
<dbReference type="SUPFAM" id="SSF53623">
    <property type="entry name" value="MurD-like peptide ligases, catalytic domain"/>
    <property type="match status" value="1"/>
</dbReference>
<keyword evidence="5 10" id="KW-0067">ATP-binding</keyword>
<keyword evidence="8 10" id="KW-0131">Cell cycle</keyword>
<dbReference type="InterPro" id="IPR013221">
    <property type="entry name" value="Mur_ligase_cen"/>
</dbReference>
<dbReference type="InterPro" id="IPR004101">
    <property type="entry name" value="Mur_ligase_C"/>
</dbReference>
<evidence type="ECO:0000313" key="16">
    <source>
        <dbReference type="Proteomes" id="UP000230790"/>
    </source>
</evidence>
<dbReference type="PANTHER" id="PTHR43024">
    <property type="entry name" value="UDP-N-ACETYLMURAMOYL-TRIPEPTIDE--D-ALANYL-D-ALANINE LIGASE"/>
    <property type="match status" value="1"/>
</dbReference>
<evidence type="ECO:0000256" key="2">
    <source>
        <dbReference type="ARBA" id="ARBA00022598"/>
    </source>
</evidence>
<dbReference type="InterPro" id="IPR000713">
    <property type="entry name" value="Mur_ligase_N"/>
</dbReference>
<dbReference type="Gene3D" id="3.40.1190.10">
    <property type="entry name" value="Mur-like, catalytic domain"/>
    <property type="match status" value="1"/>
</dbReference>
<keyword evidence="6 10" id="KW-0133">Cell shape</keyword>
<accession>A0A2M8QDL5</accession>
<evidence type="ECO:0000313" key="15">
    <source>
        <dbReference type="EMBL" id="PJF47842.1"/>
    </source>
</evidence>
<dbReference type="InterPro" id="IPR036565">
    <property type="entry name" value="Mur-like_cat_sf"/>
</dbReference>
<name>A0A2M8QDL5_9CHLR</name>
<dbReference type="GO" id="GO:0005524">
    <property type="term" value="F:ATP binding"/>
    <property type="evidence" value="ECO:0007669"/>
    <property type="project" value="UniProtKB-UniRule"/>
</dbReference>
<comment type="pathway">
    <text evidence="10 11">Cell wall biogenesis; peptidoglycan biosynthesis.</text>
</comment>
<keyword evidence="7 10" id="KW-0573">Peptidoglycan synthesis</keyword>
<dbReference type="Gene3D" id="3.90.190.20">
    <property type="entry name" value="Mur ligase, C-terminal domain"/>
    <property type="match status" value="1"/>
</dbReference>
<feature type="binding site" evidence="10">
    <location>
        <begin position="131"/>
        <end position="137"/>
    </location>
    <ligand>
        <name>ATP</name>
        <dbReference type="ChEBI" id="CHEBI:30616"/>
    </ligand>
</feature>
<dbReference type="GO" id="GO:0051301">
    <property type="term" value="P:cell division"/>
    <property type="evidence" value="ECO:0007669"/>
    <property type="project" value="UniProtKB-KW"/>
</dbReference>
<comment type="similarity">
    <text evidence="10">Belongs to the MurCDEF family. MurF subfamily.</text>
</comment>
<dbReference type="GO" id="GO:0047480">
    <property type="term" value="F:UDP-N-acetylmuramoyl-tripeptide-D-alanyl-D-alanine ligase activity"/>
    <property type="evidence" value="ECO:0007669"/>
    <property type="project" value="UniProtKB-UniRule"/>
</dbReference>
<comment type="catalytic activity">
    <reaction evidence="10 11">
        <text>D-alanyl-D-alanine + UDP-N-acetyl-alpha-D-muramoyl-L-alanyl-gamma-D-glutamyl-meso-2,6-diaminopimelate + ATP = UDP-N-acetyl-alpha-D-muramoyl-L-alanyl-gamma-D-glutamyl-meso-2,6-diaminopimeloyl-D-alanyl-D-alanine + ADP + phosphate + H(+)</text>
        <dbReference type="Rhea" id="RHEA:28374"/>
        <dbReference type="ChEBI" id="CHEBI:15378"/>
        <dbReference type="ChEBI" id="CHEBI:30616"/>
        <dbReference type="ChEBI" id="CHEBI:43474"/>
        <dbReference type="ChEBI" id="CHEBI:57822"/>
        <dbReference type="ChEBI" id="CHEBI:61386"/>
        <dbReference type="ChEBI" id="CHEBI:83905"/>
        <dbReference type="ChEBI" id="CHEBI:456216"/>
        <dbReference type="EC" id="6.3.2.10"/>
    </reaction>
</comment>
<evidence type="ECO:0000256" key="8">
    <source>
        <dbReference type="ARBA" id="ARBA00023306"/>
    </source>
</evidence>
<dbReference type="InterPro" id="IPR051046">
    <property type="entry name" value="MurCDEF_CellWall_CoF430Synth"/>
</dbReference>
<dbReference type="NCBIfam" id="TIGR01143">
    <property type="entry name" value="murF"/>
    <property type="match status" value="1"/>
</dbReference>
<keyword evidence="3 10" id="KW-0132">Cell division</keyword>
<evidence type="ECO:0000259" key="14">
    <source>
        <dbReference type="Pfam" id="PF08245"/>
    </source>
</evidence>
<dbReference type="Pfam" id="PF01225">
    <property type="entry name" value="Mur_ligase"/>
    <property type="match status" value="1"/>
</dbReference>
<dbReference type="EC" id="6.3.2.10" evidence="10 11"/>
<dbReference type="GO" id="GO:0008360">
    <property type="term" value="P:regulation of cell shape"/>
    <property type="evidence" value="ECO:0007669"/>
    <property type="project" value="UniProtKB-KW"/>
</dbReference>
<evidence type="ECO:0000256" key="5">
    <source>
        <dbReference type="ARBA" id="ARBA00022840"/>
    </source>
</evidence>
<keyword evidence="9 10" id="KW-0961">Cell wall biogenesis/degradation</keyword>